<evidence type="ECO:0000256" key="11">
    <source>
        <dbReference type="ARBA" id="ARBA00030083"/>
    </source>
</evidence>
<evidence type="ECO:0000313" key="17">
    <source>
        <dbReference type="EnsemblMetazoa" id="MESCA004215-PA"/>
    </source>
</evidence>
<evidence type="ECO:0000256" key="12">
    <source>
        <dbReference type="ARBA" id="ARBA00030249"/>
    </source>
</evidence>
<keyword evidence="10" id="KW-0456">Lyase</keyword>
<dbReference type="InterPro" id="IPR011051">
    <property type="entry name" value="RmlC_Cupin_sf"/>
</dbReference>
<dbReference type="SMART" id="SM00752">
    <property type="entry name" value="HTTM"/>
    <property type="match status" value="1"/>
</dbReference>
<dbReference type="Proteomes" id="UP000015102">
    <property type="component" value="Unassembled WGS sequence"/>
</dbReference>
<dbReference type="AlphaFoldDB" id="T1GL29"/>
<evidence type="ECO:0000256" key="1">
    <source>
        <dbReference type="ARBA" id="ARBA00004477"/>
    </source>
</evidence>
<evidence type="ECO:0000256" key="5">
    <source>
        <dbReference type="ARBA" id="ARBA00022824"/>
    </source>
</evidence>
<dbReference type="EnsemblMetazoa" id="MESCA004215-RA">
    <property type="protein sequence ID" value="MESCA004215-PA"/>
    <property type="gene ID" value="MESCA004215"/>
</dbReference>
<keyword evidence="4 15" id="KW-0812">Transmembrane</keyword>
<dbReference type="InterPro" id="IPR053935">
    <property type="entry name" value="VKGC_lumenal_dom"/>
</dbReference>
<evidence type="ECO:0000256" key="8">
    <source>
        <dbReference type="ARBA" id="ARBA00023136"/>
    </source>
</evidence>
<dbReference type="PANTHER" id="PTHR12639">
    <property type="entry name" value="VITAMIN K-DEPENDENT GAMMA-CARBOXYLASE"/>
    <property type="match status" value="1"/>
</dbReference>
<organism evidence="17 18">
    <name type="scientific">Megaselia scalaris</name>
    <name type="common">Humpbacked fly</name>
    <name type="synonym">Phora scalaris</name>
    <dbReference type="NCBI Taxonomy" id="36166"/>
    <lineage>
        <taxon>Eukaryota</taxon>
        <taxon>Metazoa</taxon>
        <taxon>Ecdysozoa</taxon>
        <taxon>Arthropoda</taxon>
        <taxon>Hexapoda</taxon>
        <taxon>Insecta</taxon>
        <taxon>Pterygota</taxon>
        <taxon>Neoptera</taxon>
        <taxon>Endopterygota</taxon>
        <taxon>Diptera</taxon>
        <taxon>Brachycera</taxon>
        <taxon>Muscomorpha</taxon>
        <taxon>Platypezoidea</taxon>
        <taxon>Phoridae</taxon>
        <taxon>Megaseliini</taxon>
        <taxon>Megaselia</taxon>
    </lineage>
</organism>
<dbReference type="GO" id="GO:0008488">
    <property type="term" value="F:gamma-glutamyl carboxylase activity"/>
    <property type="evidence" value="ECO:0007669"/>
    <property type="project" value="UniProtKB-EC"/>
</dbReference>
<dbReference type="GO" id="GO:0019842">
    <property type="term" value="F:vitamin binding"/>
    <property type="evidence" value="ECO:0007669"/>
    <property type="project" value="TreeGrafter"/>
</dbReference>
<dbReference type="OMA" id="TYLNHYY"/>
<feature type="transmembrane region" description="Helical" evidence="15">
    <location>
        <begin position="216"/>
        <end position="236"/>
    </location>
</feature>
<feature type="transmembrane region" description="Helical" evidence="15">
    <location>
        <begin position="256"/>
        <end position="275"/>
    </location>
</feature>
<keyword evidence="9" id="KW-1015">Disulfide bond</keyword>
<accession>T1GL29</accession>
<keyword evidence="5" id="KW-0256">Endoplasmic reticulum</keyword>
<sequence>MRHFKKVVESFTGHNWNHFHSLDNFILWLHRAVDASALGIFRFFFGLLMLIDVAEERGGSSLDVRYFQDGICQFPLFPFIRPMNVPQMGVVYGVIGLELLELCWDTDFESPALCTRFAIGISCYSTRLLGTITVTCLDCVVFCFSSIESLFSNDIPQKVPYWNYFLIKFQFFILYFIAGLKKLSVEWLSGYAMTNLGHHWIFSPFRIFFTVETTELIFIHWFAAIFDTSIAFLMIWEVSRNYVLPFMLSFHLMNSRLFEIGMFPWVCLAQVQLFYPRDWMKRKKSNEKIEICEKRNATPREKRTTLFIALYCGLQLFLPYSHFITKGYNNWTNGLYGYSWDMMVSSYDTIATSIKIIDNTNNEAHFLEPFAFTEYDRWTKYADMAKQYAQCISDKLTNTKDYGNPLKSGTYQYILIFQQRVFDPNVDILKAEWSPFKETKWVFPLLNQFNDMRPKIESLASNVYSWSNYSDVLFIADFPGLTIENFISTDLDNITIHVLEGKVEVHNGNETARNLISGESLKITSGQTHFVKTVSETPSTFLYTYINRTMLEMGNIEDFHADISKPNINPYKEFMERVDNYKKFLYNVGNSILFLIYKVPMPLRIREI</sequence>
<evidence type="ECO:0000256" key="13">
    <source>
        <dbReference type="ARBA" id="ARBA00032107"/>
    </source>
</evidence>
<dbReference type="Pfam" id="PF22777">
    <property type="entry name" value="VKGC_lumenal_dom"/>
    <property type="match status" value="1"/>
</dbReference>
<keyword evidence="7" id="KW-0007">Acetylation</keyword>
<keyword evidence="6 15" id="KW-1133">Transmembrane helix</keyword>
<evidence type="ECO:0000259" key="16">
    <source>
        <dbReference type="SMART" id="SM00752"/>
    </source>
</evidence>
<evidence type="ECO:0000256" key="14">
    <source>
        <dbReference type="ARBA" id="ARBA00048415"/>
    </source>
</evidence>
<dbReference type="HOGENOM" id="CLU_020495_0_0_1"/>
<evidence type="ECO:0000256" key="15">
    <source>
        <dbReference type="SAM" id="Phobius"/>
    </source>
</evidence>
<feature type="transmembrane region" description="Helical" evidence="15">
    <location>
        <begin position="159"/>
        <end position="178"/>
    </location>
</feature>
<dbReference type="InterPro" id="IPR011020">
    <property type="entry name" value="HTTM-like"/>
</dbReference>
<evidence type="ECO:0000256" key="4">
    <source>
        <dbReference type="ARBA" id="ARBA00022692"/>
    </source>
</evidence>
<name>T1GL29_MEGSC</name>
<dbReference type="GO" id="GO:0005789">
    <property type="term" value="C:endoplasmic reticulum membrane"/>
    <property type="evidence" value="ECO:0007669"/>
    <property type="project" value="UniProtKB-SubCell"/>
</dbReference>
<dbReference type="PANTHER" id="PTHR12639:SF6">
    <property type="entry name" value="VITAMIN K-DEPENDENT GAMMA-CARBOXYLASE"/>
    <property type="match status" value="1"/>
</dbReference>
<evidence type="ECO:0000256" key="2">
    <source>
        <dbReference type="ARBA" id="ARBA00012248"/>
    </source>
</evidence>
<evidence type="ECO:0000256" key="6">
    <source>
        <dbReference type="ARBA" id="ARBA00022989"/>
    </source>
</evidence>
<reference evidence="17" key="2">
    <citation type="submission" date="2015-06" db="UniProtKB">
        <authorList>
            <consortium name="EnsemblMetazoa"/>
        </authorList>
    </citation>
    <scope>IDENTIFICATION</scope>
</reference>
<comment type="subcellular location">
    <subcellularLocation>
        <location evidence="1">Endoplasmic reticulum membrane</location>
        <topology evidence="1">Multi-pass membrane protein</topology>
    </subcellularLocation>
</comment>
<reference evidence="18" key="1">
    <citation type="submission" date="2013-02" db="EMBL/GenBank/DDBJ databases">
        <authorList>
            <person name="Hughes D."/>
        </authorList>
    </citation>
    <scope>NUCLEOTIDE SEQUENCE</scope>
    <source>
        <strain>Durham</strain>
        <strain evidence="18">NC isolate 2 -- Noor lab</strain>
    </source>
</reference>
<dbReference type="Pfam" id="PF05090">
    <property type="entry name" value="HTTM"/>
    <property type="match status" value="1"/>
</dbReference>
<keyword evidence="18" id="KW-1185">Reference proteome</keyword>
<feature type="domain" description="HTTM-like" evidence="16">
    <location>
        <begin position="30"/>
        <end position="279"/>
    </location>
</feature>
<protein>
    <recommendedName>
        <fullName evidence="3">Vitamin K-dependent gamma-carboxylase</fullName>
        <ecNumber evidence="2">4.1.1.90</ecNumber>
    </recommendedName>
    <alternativeName>
        <fullName evidence="11">Gamma-glutamyl carboxylase</fullName>
    </alternativeName>
    <alternativeName>
        <fullName evidence="12">Peptidyl-glutamate 4-carboxylase</fullName>
    </alternativeName>
    <alternativeName>
        <fullName evidence="13">Vitamin K gamma glutamyl carboxylase</fullName>
    </alternativeName>
</protein>
<proteinExistence type="predicted"/>
<evidence type="ECO:0000256" key="10">
    <source>
        <dbReference type="ARBA" id="ARBA00023239"/>
    </source>
</evidence>
<evidence type="ECO:0000256" key="3">
    <source>
        <dbReference type="ARBA" id="ARBA00017054"/>
    </source>
</evidence>
<evidence type="ECO:0000256" key="7">
    <source>
        <dbReference type="ARBA" id="ARBA00022990"/>
    </source>
</evidence>
<dbReference type="STRING" id="36166.T1GL29"/>
<dbReference type="SUPFAM" id="SSF51182">
    <property type="entry name" value="RmlC-like cupins"/>
    <property type="match status" value="1"/>
</dbReference>
<evidence type="ECO:0000256" key="9">
    <source>
        <dbReference type="ARBA" id="ARBA00023157"/>
    </source>
</evidence>
<dbReference type="InterPro" id="IPR053934">
    <property type="entry name" value="HTTM_dom"/>
</dbReference>
<comment type="catalytic activity">
    <reaction evidence="14">
        <text>4-carboxy-L-glutamyl-[protein] + 2,3-epoxyphylloquinone + H2O + H(+) = phylloquinol + L-glutamyl-[protein] + CO2 + O2</text>
        <dbReference type="Rhea" id="RHEA:45140"/>
        <dbReference type="Rhea" id="RHEA-COMP:10208"/>
        <dbReference type="Rhea" id="RHEA-COMP:11094"/>
        <dbReference type="ChEBI" id="CHEBI:15377"/>
        <dbReference type="ChEBI" id="CHEBI:15378"/>
        <dbReference type="ChEBI" id="CHEBI:15379"/>
        <dbReference type="ChEBI" id="CHEBI:15759"/>
        <dbReference type="ChEBI" id="CHEBI:16526"/>
        <dbReference type="ChEBI" id="CHEBI:28433"/>
        <dbReference type="ChEBI" id="CHEBI:29973"/>
        <dbReference type="ChEBI" id="CHEBI:84990"/>
        <dbReference type="EC" id="4.1.1.90"/>
    </reaction>
    <physiologicalReaction direction="right-to-left" evidence="14">
        <dbReference type="Rhea" id="RHEA:45142"/>
    </physiologicalReaction>
</comment>
<evidence type="ECO:0000313" key="18">
    <source>
        <dbReference type="Proteomes" id="UP000015102"/>
    </source>
</evidence>
<feature type="transmembrane region" description="Helical" evidence="15">
    <location>
        <begin position="304"/>
        <end position="323"/>
    </location>
</feature>
<dbReference type="InterPro" id="IPR007782">
    <property type="entry name" value="VKG_COase"/>
</dbReference>
<dbReference type="EMBL" id="CAQQ02042702">
    <property type="status" value="NOT_ANNOTATED_CDS"/>
    <property type="molecule type" value="Genomic_DNA"/>
</dbReference>
<keyword evidence="8 15" id="KW-0472">Membrane</keyword>
<dbReference type="EC" id="4.1.1.90" evidence="2"/>